<organism evidence="2 3">
    <name type="scientific">Kitasatospora kifunensis</name>
    <name type="common">Streptomyces kifunensis</name>
    <dbReference type="NCBI Taxonomy" id="58351"/>
    <lineage>
        <taxon>Bacteria</taxon>
        <taxon>Bacillati</taxon>
        <taxon>Actinomycetota</taxon>
        <taxon>Actinomycetes</taxon>
        <taxon>Kitasatosporales</taxon>
        <taxon>Streptomycetaceae</taxon>
        <taxon>Kitasatospora</taxon>
    </lineage>
</organism>
<keyword evidence="2" id="KW-0560">Oxidoreductase</keyword>
<dbReference type="Gene3D" id="3.40.140.10">
    <property type="entry name" value="Cytidine Deaminase, domain 2"/>
    <property type="match status" value="1"/>
</dbReference>
<keyword evidence="2" id="KW-0378">Hydrolase</keyword>
<gene>
    <name evidence="2" type="ORF">FHR34_002755</name>
</gene>
<dbReference type="RefSeq" id="WP_184935813.1">
    <property type="nucleotide sequence ID" value="NZ_JACHJV010000001.1"/>
</dbReference>
<protein>
    <submittedName>
        <fullName evidence="2">Diaminohydroxyphosphoribosylaminopyrimidine deaminase/5-amino-6-(5-phosphoribosylamino)uracil reductase</fullName>
        <ecNumber evidence="2">1.1.1.193</ecNumber>
        <ecNumber evidence="2">3.5.4.26</ecNumber>
    </submittedName>
</protein>
<dbReference type="PROSITE" id="PS51747">
    <property type="entry name" value="CYT_DCMP_DEAMINASES_2"/>
    <property type="match status" value="1"/>
</dbReference>
<dbReference type="EC" id="1.1.1.193" evidence="2"/>
<dbReference type="PANTHER" id="PTHR11079">
    <property type="entry name" value="CYTOSINE DEAMINASE FAMILY MEMBER"/>
    <property type="match status" value="1"/>
</dbReference>
<dbReference type="EC" id="3.5.4.26" evidence="2"/>
<dbReference type="AlphaFoldDB" id="A0A7W7R1P3"/>
<accession>A0A7W7R1P3</accession>
<dbReference type="InterPro" id="IPR002125">
    <property type="entry name" value="CMP_dCMP_dom"/>
</dbReference>
<sequence length="150" mass="15830">MTTEADLAFLTRAIELSRQCPPSAGAFSVGAVIVGADGTVLAEGYSREGDPVVHAEESALGKLAAHDPRLRTATLYSSLEPCSRRASRPHPCAELVIAAGIPRVVLAWREPDLFVTGCEGVDRLTAAGVRVDELPQLAAEARAVNAHLFD</sequence>
<dbReference type="InterPro" id="IPR016193">
    <property type="entry name" value="Cytidine_deaminase-like"/>
</dbReference>
<keyword evidence="3" id="KW-1185">Reference proteome</keyword>
<dbReference type="PANTHER" id="PTHR11079:SF162">
    <property type="entry name" value="RIBOFLAVIN BIOSYNTHESIS PROTEIN PYRD, CHLOROPLASTIC"/>
    <property type="match status" value="1"/>
</dbReference>
<name>A0A7W7R1P3_KITKI</name>
<evidence type="ECO:0000313" key="2">
    <source>
        <dbReference type="EMBL" id="MBB4923762.1"/>
    </source>
</evidence>
<feature type="domain" description="CMP/dCMP-type deaminase" evidence="1">
    <location>
        <begin position="4"/>
        <end position="131"/>
    </location>
</feature>
<dbReference type="GO" id="GO:0008703">
    <property type="term" value="F:5-amino-6-(5-phosphoribosylamino)uracil reductase activity"/>
    <property type="evidence" value="ECO:0007669"/>
    <property type="project" value="UniProtKB-EC"/>
</dbReference>
<proteinExistence type="predicted"/>
<dbReference type="EMBL" id="JACHJV010000001">
    <property type="protein sequence ID" value="MBB4923762.1"/>
    <property type="molecule type" value="Genomic_DNA"/>
</dbReference>
<evidence type="ECO:0000259" key="1">
    <source>
        <dbReference type="PROSITE" id="PS51747"/>
    </source>
</evidence>
<dbReference type="GO" id="GO:0008835">
    <property type="term" value="F:diaminohydroxyphosphoribosylaminopyrimidine deaminase activity"/>
    <property type="evidence" value="ECO:0007669"/>
    <property type="project" value="UniProtKB-EC"/>
</dbReference>
<dbReference type="Pfam" id="PF00383">
    <property type="entry name" value="dCMP_cyt_deam_1"/>
    <property type="match status" value="1"/>
</dbReference>
<dbReference type="Proteomes" id="UP000540506">
    <property type="component" value="Unassembled WGS sequence"/>
</dbReference>
<evidence type="ECO:0000313" key="3">
    <source>
        <dbReference type="Proteomes" id="UP000540506"/>
    </source>
</evidence>
<comment type="caution">
    <text evidence="2">The sequence shown here is derived from an EMBL/GenBank/DDBJ whole genome shotgun (WGS) entry which is preliminary data.</text>
</comment>
<dbReference type="SUPFAM" id="SSF53927">
    <property type="entry name" value="Cytidine deaminase-like"/>
    <property type="match status" value="1"/>
</dbReference>
<reference evidence="2 3" key="1">
    <citation type="submission" date="2020-08" db="EMBL/GenBank/DDBJ databases">
        <title>Sequencing the genomes of 1000 actinobacteria strains.</title>
        <authorList>
            <person name="Klenk H.-P."/>
        </authorList>
    </citation>
    <scope>NUCLEOTIDE SEQUENCE [LARGE SCALE GENOMIC DNA]</scope>
    <source>
        <strain evidence="2 3">DSM 41654</strain>
    </source>
</reference>